<dbReference type="GO" id="GO:0005829">
    <property type="term" value="C:cytosol"/>
    <property type="evidence" value="ECO:0007669"/>
    <property type="project" value="TreeGrafter"/>
</dbReference>
<keyword evidence="4 6" id="KW-0808">Transferase</keyword>
<dbReference type="InterPro" id="IPR029063">
    <property type="entry name" value="SAM-dependent_MTases_sf"/>
</dbReference>
<comment type="subcellular location">
    <subcellularLocation>
        <location evidence="6">Cytoplasm</location>
    </subcellularLocation>
</comment>
<dbReference type="Pfam" id="PF02527">
    <property type="entry name" value="GidB"/>
    <property type="match status" value="1"/>
</dbReference>
<feature type="binding site" evidence="6">
    <location>
        <begin position="130"/>
        <end position="131"/>
    </location>
    <ligand>
        <name>S-adenosyl-L-methionine</name>
        <dbReference type="ChEBI" id="CHEBI:59789"/>
    </ligand>
</feature>
<dbReference type="Proteomes" id="UP000189660">
    <property type="component" value="Chromosome"/>
</dbReference>
<keyword evidence="5 6" id="KW-0949">S-adenosyl-L-methionine</keyword>
<keyword evidence="8" id="KW-1185">Reference proteome</keyword>
<dbReference type="EMBL" id="CP015820">
    <property type="protein sequence ID" value="AQT43731.1"/>
    <property type="molecule type" value="Genomic_DNA"/>
</dbReference>
<comment type="caution">
    <text evidence="6">Lacks conserved residue(s) required for the propagation of feature annotation.</text>
</comment>
<feature type="binding site" evidence="6">
    <location>
        <position position="146"/>
    </location>
    <ligand>
        <name>S-adenosyl-L-methionine</name>
        <dbReference type="ChEBI" id="CHEBI:59789"/>
    </ligand>
</feature>
<dbReference type="HAMAP" id="MF_00074">
    <property type="entry name" value="16SrRNA_methyltr_G"/>
    <property type="match status" value="1"/>
</dbReference>
<dbReference type="GO" id="GO:0070043">
    <property type="term" value="F:rRNA (guanine-N7-)-methyltransferase activity"/>
    <property type="evidence" value="ECO:0007669"/>
    <property type="project" value="UniProtKB-UniRule"/>
</dbReference>
<accession>A0A1U9ME54</accession>
<dbReference type="Gene3D" id="3.40.50.150">
    <property type="entry name" value="Vaccinia Virus protein VP39"/>
    <property type="match status" value="1"/>
</dbReference>
<feature type="binding site" evidence="6">
    <location>
        <position position="77"/>
    </location>
    <ligand>
        <name>S-adenosyl-L-methionine</name>
        <dbReference type="ChEBI" id="CHEBI:59789"/>
    </ligand>
</feature>
<reference evidence="7 8" key="1">
    <citation type="submission" date="2016-11" db="EMBL/GenBank/DDBJ databases">
        <title>Comparative genomics of Bartonella apis.</title>
        <authorList>
            <person name="Engel P."/>
        </authorList>
    </citation>
    <scope>NUCLEOTIDE SEQUENCE [LARGE SCALE GENOMIC DNA]</scope>
    <source>
        <strain evidence="7 8">BBC0178</strain>
    </source>
</reference>
<evidence type="ECO:0000313" key="8">
    <source>
        <dbReference type="Proteomes" id="UP000189660"/>
    </source>
</evidence>
<evidence type="ECO:0000256" key="2">
    <source>
        <dbReference type="ARBA" id="ARBA00022552"/>
    </source>
</evidence>
<dbReference type="PIRSF" id="PIRSF003078">
    <property type="entry name" value="GidB"/>
    <property type="match status" value="1"/>
</dbReference>
<comment type="catalytic activity">
    <reaction evidence="6">
        <text>guanosine(527) in 16S rRNA + S-adenosyl-L-methionine = N(7)-methylguanosine(527) in 16S rRNA + S-adenosyl-L-homocysteine</text>
        <dbReference type="Rhea" id="RHEA:42732"/>
        <dbReference type="Rhea" id="RHEA-COMP:10209"/>
        <dbReference type="Rhea" id="RHEA-COMP:10210"/>
        <dbReference type="ChEBI" id="CHEBI:57856"/>
        <dbReference type="ChEBI" id="CHEBI:59789"/>
        <dbReference type="ChEBI" id="CHEBI:74269"/>
        <dbReference type="ChEBI" id="CHEBI:74480"/>
        <dbReference type="EC" id="2.1.1.170"/>
    </reaction>
</comment>
<comment type="similarity">
    <text evidence="6">Belongs to the methyltransferase superfamily. RNA methyltransferase RsmG family.</text>
</comment>
<dbReference type="KEGG" id="bapa:BBC0178_023060"/>
<protein>
    <recommendedName>
        <fullName evidence="6">Ribosomal RNA small subunit methyltransferase G</fullName>
        <ecNumber evidence="6">2.1.1.170</ecNumber>
    </recommendedName>
    <alternativeName>
        <fullName evidence="6">16S rRNA 7-methylguanosine methyltransferase</fullName>
        <shortName evidence="6">16S rRNA m7G methyltransferase</shortName>
    </alternativeName>
</protein>
<feature type="binding site" evidence="6">
    <location>
        <position position="82"/>
    </location>
    <ligand>
        <name>S-adenosyl-L-methionine</name>
        <dbReference type="ChEBI" id="CHEBI:59789"/>
    </ligand>
</feature>
<evidence type="ECO:0000313" key="7">
    <source>
        <dbReference type="EMBL" id="AQT43731.1"/>
    </source>
</evidence>
<evidence type="ECO:0000256" key="4">
    <source>
        <dbReference type="ARBA" id="ARBA00022679"/>
    </source>
</evidence>
<keyword evidence="3 6" id="KW-0489">Methyltransferase</keyword>
<keyword evidence="2 6" id="KW-0698">rRNA processing</keyword>
<comment type="function">
    <text evidence="6">Specifically methylates the N7 position of guanine in position 527 of 16S rRNA.</text>
</comment>
<proteinExistence type="inferred from homology"/>
<gene>
    <name evidence="6" type="primary">rsmG</name>
    <name evidence="7" type="ORF">BBC0178_023060</name>
</gene>
<sequence>MTEWVEEKYLTLKEIVPSVSRETAASLMAFEEAVKKWQSHINLIANATLPELWTRHILDSAQIAALQPDAKNWCDIGSGGGFPGIVTAILLKEKSGFHIDLVESNSKKAAFLRSVSAEFNLPATVHTCRIETSYIHIKKPEIITSRALASLGKLFELTLPWFEQGATALFQKGRDYKKEMAEAEQNWTFNSIIHQSKIDRQSVILEISKINPRKG</sequence>
<dbReference type="NCBIfam" id="TIGR00138">
    <property type="entry name" value="rsmG_gidB"/>
    <property type="match status" value="1"/>
</dbReference>
<evidence type="ECO:0000256" key="3">
    <source>
        <dbReference type="ARBA" id="ARBA00022603"/>
    </source>
</evidence>
<name>A0A1U9ME54_9HYPH</name>
<organism evidence="7 8">
    <name type="scientific">Bartonella apihabitans</name>
    <dbReference type="NCBI Taxonomy" id="2750929"/>
    <lineage>
        <taxon>Bacteria</taxon>
        <taxon>Pseudomonadati</taxon>
        <taxon>Pseudomonadota</taxon>
        <taxon>Alphaproteobacteria</taxon>
        <taxon>Hyphomicrobiales</taxon>
        <taxon>Bartonellaceae</taxon>
        <taxon>Bartonella</taxon>
    </lineage>
</organism>
<dbReference type="OrthoDB" id="9808773at2"/>
<keyword evidence="1 6" id="KW-0963">Cytoplasm</keyword>
<dbReference type="EC" id="2.1.1.170" evidence="6"/>
<evidence type="ECO:0000256" key="6">
    <source>
        <dbReference type="HAMAP-Rule" id="MF_00074"/>
    </source>
</evidence>
<dbReference type="InterPro" id="IPR003682">
    <property type="entry name" value="rRNA_ssu_MeTfrase_G"/>
</dbReference>
<dbReference type="PANTHER" id="PTHR31760">
    <property type="entry name" value="S-ADENOSYL-L-METHIONINE-DEPENDENT METHYLTRANSFERASES SUPERFAMILY PROTEIN"/>
    <property type="match status" value="1"/>
</dbReference>
<dbReference type="SUPFAM" id="SSF53335">
    <property type="entry name" value="S-adenosyl-L-methionine-dependent methyltransferases"/>
    <property type="match status" value="1"/>
</dbReference>
<evidence type="ECO:0000256" key="1">
    <source>
        <dbReference type="ARBA" id="ARBA00022490"/>
    </source>
</evidence>
<evidence type="ECO:0000256" key="5">
    <source>
        <dbReference type="ARBA" id="ARBA00022691"/>
    </source>
</evidence>
<dbReference type="RefSeq" id="WP_078040271.1">
    <property type="nucleotide sequence ID" value="NZ_CP015820.1"/>
</dbReference>
<dbReference type="AlphaFoldDB" id="A0A1U9ME54"/>
<dbReference type="PANTHER" id="PTHR31760:SF0">
    <property type="entry name" value="S-ADENOSYL-L-METHIONINE-DEPENDENT METHYLTRANSFERASES SUPERFAMILY PROTEIN"/>
    <property type="match status" value="1"/>
</dbReference>